<evidence type="ECO:0000313" key="3">
    <source>
        <dbReference type="Proteomes" id="UP000251002"/>
    </source>
</evidence>
<protein>
    <submittedName>
        <fullName evidence="2">DUF3006 domain-containing protein</fullName>
    </submittedName>
</protein>
<proteinExistence type="predicted"/>
<dbReference type="Proteomes" id="UP000251002">
    <property type="component" value="Unassembled WGS sequence"/>
</dbReference>
<name>A0A365KQD4_9BACL</name>
<gene>
    <name evidence="2" type="ORF">DP120_13590</name>
</gene>
<reference evidence="2 3" key="1">
    <citation type="submission" date="2018-06" db="EMBL/GenBank/DDBJ databases">
        <title>The draft genome sequences of strains SCU63 and S1.</title>
        <authorList>
            <person name="Gan L."/>
        </authorList>
    </citation>
    <scope>NUCLEOTIDE SEQUENCE [LARGE SCALE GENOMIC DNA]</scope>
    <source>
        <strain evidence="2 3">SCU63</strain>
    </source>
</reference>
<keyword evidence="3" id="KW-1185">Reference proteome</keyword>
<evidence type="ECO:0000256" key="1">
    <source>
        <dbReference type="SAM" id="MobiDB-lite"/>
    </source>
</evidence>
<dbReference type="AlphaFoldDB" id="A0A365KQD4"/>
<dbReference type="InterPro" id="IPR021377">
    <property type="entry name" value="DUF3006"/>
</dbReference>
<dbReference type="Pfam" id="PF11213">
    <property type="entry name" value="DUF3006"/>
    <property type="match status" value="1"/>
</dbReference>
<sequence length="95" mass="11081">MWLVWRSDYVKGYLDRIEDGGKAVILLEEQGFEIVVPFRELPDGSGVGSWFRIYEENGCFSIQLDEAERKHKEQMAGEMTQKLRMKSSGSKYKRD</sequence>
<evidence type="ECO:0000313" key="2">
    <source>
        <dbReference type="EMBL" id="RAZ75407.1"/>
    </source>
</evidence>
<comment type="caution">
    <text evidence="2">The sequence shown here is derived from an EMBL/GenBank/DDBJ whole genome shotgun (WGS) entry which is preliminary data.</text>
</comment>
<dbReference type="EMBL" id="QLZR01000006">
    <property type="protein sequence ID" value="RAZ75407.1"/>
    <property type="molecule type" value="Genomic_DNA"/>
</dbReference>
<organism evidence="2 3">
    <name type="scientific">Planococcus halotolerans</name>
    <dbReference type="NCBI Taxonomy" id="2233542"/>
    <lineage>
        <taxon>Bacteria</taxon>
        <taxon>Bacillati</taxon>
        <taxon>Bacillota</taxon>
        <taxon>Bacilli</taxon>
        <taxon>Bacillales</taxon>
        <taxon>Caryophanaceae</taxon>
        <taxon>Planococcus</taxon>
    </lineage>
</organism>
<feature type="region of interest" description="Disordered" evidence="1">
    <location>
        <begin position="71"/>
        <end position="95"/>
    </location>
</feature>
<accession>A0A365KQD4</accession>